<dbReference type="GeneID" id="91517222"/>
<accession>U5E8M7</accession>
<evidence type="ECO:0000259" key="5">
    <source>
        <dbReference type="PROSITE" id="PS50977"/>
    </source>
</evidence>
<evidence type="ECO:0000256" key="3">
    <source>
        <dbReference type="ARBA" id="ARBA00023163"/>
    </source>
</evidence>
<dbReference type="Gene3D" id="1.10.357.10">
    <property type="entry name" value="Tetracycline Repressor, domain 2"/>
    <property type="match status" value="1"/>
</dbReference>
<dbReference type="GO" id="GO:0003700">
    <property type="term" value="F:DNA-binding transcription factor activity"/>
    <property type="evidence" value="ECO:0007669"/>
    <property type="project" value="TreeGrafter"/>
</dbReference>
<dbReference type="RefSeq" id="WP_022566970.1">
    <property type="nucleotide sequence ID" value="NZ_BAFO02000032.1"/>
</dbReference>
<dbReference type="Pfam" id="PF16859">
    <property type="entry name" value="TetR_C_11"/>
    <property type="match status" value="1"/>
</dbReference>
<keyword evidence="2 4" id="KW-0238">DNA-binding</keyword>
<dbReference type="eggNOG" id="COG1309">
    <property type="taxonomic scope" value="Bacteria"/>
</dbReference>
<dbReference type="InterPro" id="IPR036271">
    <property type="entry name" value="Tet_transcr_reg_TetR-rel_C_sf"/>
</dbReference>
<comment type="caution">
    <text evidence="6">The sequence shown here is derived from an EMBL/GenBank/DDBJ whole genome shotgun (WGS) entry which is preliminary data.</text>
</comment>
<dbReference type="PROSITE" id="PS50977">
    <property type="entry name" value="HTH_TETR_2"/>
    <property type="match status" value="1"/>
</dbReference>
<dbReference type="InterPro" id="IPR009057">
    <property type="entry name" value="Homeodomain-like_sf"/>
</dbReference>
<dbReference type="SUPFAM" id="SSF46689">
    <property type="entry name" value="Homeodomain-like"/>
    <property type="match status" value="1"/>
</dbReference>
<dbReference type="EMBL" id="BAFO02000032">
    <property type="protein sequence ID" value="GAD86442.1"/>
    <property type="molecule type" value="Genomic_DNA"/>
</dbReference>
<keyword evidence="7" id="KW-1185">Reference proteome</keyword>
<dbReference type="AlphaFoldDB" id="U5E8M7"/>
<dbReference type="Pfam" id="PF00440">
    <property type="entry name" value="TetR_N"/>
    <property type="match status" value="1"/>
</dbReference>
<dbReference type="InterPro" id="IPR001647">
    <property type="entry name" value="HTH_TetR"/>
</dbReference>
<dbReference type="GO" id="GO:0000976">
    <property type="term" value="F:transcription cis-regulatory region binding"/>
    <property type="evidence" value="ECO:0007669"/>
    <property type="project" value="TreeGrafter"/>
</dbReference>
<dbReference type="PANTHER" id="PTHR30055:SF148">
    <property type="entry name" value="TETR-FAMILY TRANSCRIPTIONAL REGULATOR"/>
    <property type="match status" value="1"/>
</dbReference>
<evidence type="ECO:0000313" key="6">
    <source>
        <dbReference type="EMBL" id="GAD86442.1"/>
    </source>
</evidence>
<name>U5E8M7_NOCAS</name>
<dbReference type="OrthoDB" id="9796019at2"/>
<dbReference type="SUPFAM" id="SSF48498">
    <property type="entry name" value="Tetracyclin repressor-like, C-terminal domain"/>
    <property type="match status" value="1"/>
</dbReference>
<dbReference type="STRING" id="1824.SAMN05444423_102182"/>
<dbReference type="PANTHER" id="PTHR30055">
    <property type="entry name" value="HTH-TYPE TRANSCRIPTIONAL REGULATOR RUTR"/>
    <property type="match status" value="1"/>
</dbReference>
<organism evidence="6 7">
    <name type="scientific">Nocardia asteroides NBRC 15531</name>
    <dbReference type="NCBI Taxonomy" id="1110697"/>
    <lineage>
        <taxon>Bacteria</taxon>
        <taxon>Bacillati</taxon>
        <taxon>Actinomycetota</taxon>
        <taxon>Actinomycetes</taxon>
        <taxon>Mycobacteriales</taxon>
        <taxon>Nocardiaceae</taxon>
        <taxon>Nocardia</taxon>
    </lineage>
</organism>
<evidence type="ECO:0000256" key="2">
    <source>
        <dbReference type="ARBA" id="ARBA00023125"/>
    </source>
</evidence>
<evidence type="ECO:0000256" key="4">
    <source>
        <dbReference type="PROSITE-ProRule" id="PRU00335"/>
    </source>
</evidence>
<feature type="DNA-binding region" description="H-T-H motif" evidence="4">
    <location>
        <begin position="35"/>
        <end position="54"/>
    </location>
</feature>
<dbReference type="Gene3D" id="1.10.10.60">
    <property type="entry name" value="Homeodomain-like"/>
    <property type="match status" value="1"/>
</dbReference>
<protein>
    <submittedName>
        <fullName evidence="6">TetR family transcriptional regulator</fullName>
    </submittedName>
</protein>
<evidence type="ECO:0000256" key="1">
    <source>
        <dbReference type="ARBA" id="ARBA00023015"/>
    </source>
</evidence>
<dbReference type="InterPro" id="IPR050109">
    <property type="entry name" value="HTH-type_TetR-like_transc_reg"/>
</dbReference>
<dbReference type="InterPro" id="IPR011075">
    <property type="entry name" value="TetR_C"/>
</dbReference>
<proteinExistence type="predicted"/>
<dbReference type="Proteomes" id="UP000017048">
    <property type="component" value="Unassembled WGS sequence"/>
</dbReference>
<evidence type="ECO:0000313" key="7">
    <source>
        <dbReference type="Proteomes" id="UP000017048"/>
    </source>
</evidence>
<feature type="domain" description="HTH tetR-type" evidence="5">
    <location>
        <begin position="12"/>
        <end position="72"/>
    </location>
</feature>
<gene>
    <name evidence="6" type="ORF">NCAST_32_09280</name>
</gene>
<keyword evidence="1" id="KW-0805">Transcription regulation</keyword>
<keyword evidence="3" id="KW-0804">Transcription</keyword>
<reference evidence="6 7" key="1">
    <citation type="journal article" date="2014" name="BMC Genomics">
        <title>Genome based analysis of type-I polyketide synthase and nonribosomal peptide synthetase gene clusters in seven strains of five representative Nocardia species.</title>
        <authorList>
            <person name="Komaki H."/>
            <person name="Ichikawa N."/>
            <person name="Hosoyama A."/>
            <person name="Takahashi-Nakaguchi A."/>
            <person name="Matsuzawa T."/>
            <person name="Suzuki K."/>
            <person name="Fujita N."/>
            <person name="Gonoi T."/>
        </authorList>
    </citation>
    <scope>NUCLEOTIDE SEQUENCE [LARGE SCALE GENOMIC DNA]</scope>
    <source>
        <strain evidence="6 7">NBRC 15531</strain>
    </source>
</reference>
<sequence length="199" mass="20948">MDTQRRPGGRSARVREAVLDATTAELADGGYQSLTVEGVAQRAGVHKTTVYRRWRDPAGLVADALDRSAGQAWPIPDTGSLTGDLHALTELLRMGFTDPGSGPVATAFVAAGMQHPDTAAALRAFYTARHGEAAVIVDRAVARGELTEGIDAAEVIRFALAPLFHRLFVTHEEVTAADALRAADAAVAVAHAWSTNPTA</sequence>